<evidence type="ECO:0000313" key="3">
    <source>
        <dbReference type="Proteomes" id="UP000613768"/>
    </source>
</evidence>
<organism evidence="2 3">
    <name type="scientific">Pseudomarimonas arenosa</name>
    <dbReference type="NCBI Taxonomy" id="2774145"/>
    <lineage>
        <taxon>Bacteria</taxon>
        <taxon>Pseudomonadati</taxon>
        <taxon>Pseudomonadota</taxon>
        <taxon>Gammaproteobacteria</taxon>
        <taxon>Lysobacterales</taxon>
        <taxon>Lysobacteraceae</taxon>
        <taxon>Pseudomarimonas</taxon>
    </lineage>
</organism>
<dbReference type="SUPFAM" id="SSF52833">
    <property type="entry name" value="Thioredoxin-like"/>
    <property type="match status" value="1"/>
</dbReference>
<sequence>MLVAACFLLGQAGAPHLQRAYAQWFPEPKFYLADNSSYFVEGRPRIVVFGTEDCPWCKKLRVHLLEKGIEFDDRRVDSSEQALVEFNRLEGQAVPLTLVGSRRIQGYEPEVIAAAVDALKQELVPSRRLASQGE</sequence>
<gene>
    <name evidence="2" type="ORF">IFO71_21415</name>
</gene>
<dbReference type="GO" id="GO:0009055">
    <property type="term" value="F:electron transfer activity"/>
    <property type="evidence" value="ECO:0007669"/>
    <property type="project" value="TreeGrafter"/>
</dbReference>
<reference evidence="2 3" key="1">
    <citation type="submission" date="2020-09" db="EMBL/GenBank/DDBJ databases">
        <title>Pseudoxanthomonas sp. CAU 1598 isolated from sand of Yaerae Beach.</title>
        <authorList>
            <person name="Kim W."/>
        </authorList>
    </citation>
    <scope>NUCLEOTIDE SEQUENCE [LARGE SCALE GENOMIC DNA]</scope>
    <source>
        <strain evidence="2 3">CAU 1598</strain>
    </source>
</reference>
<dbReference type="PANTHER" id="PTHR34386">
    <property type="entry name" value="GLUTAREDOXIN"/>
    <property type="match status" value="1"/>
</dbReference>
<accession>A0AAW3ZQT6</accession>
<feature type="domain" description="Glutaredoxin" evidence="1">
    <location>
        <begin position="46"/>
        <end position="100"/>
    </location>
</feature>
<evidence type="ECO:0000259" key="1">
    <source>
        <dbReference type="Pfam" id="PF00462"/>
    </source>
</evidence>
<dbReference type="RefSeq" id="WP_192031729.1">
    <property type="nucleotide sequence ID" value="NZ_JACYTR010000125.1"/>
</dbReference>
<dbReference type="EMBL" id="JACYTR010000125">
    <property type="protein sequence ID" value="MBD8528313.1"/>
    <property type="molecule type" value="Genomic_DNA"/>
</dbReference>
<dbReference type="Gene3D" id="3.40.30.10">
    <property type="entry name" value="Glutaredoxin"/>
    <property type="match status" value="1"/>
</dbReference>
<dbReference type="InterPro" id="IPR002109">
    <property type="entry name" value="Glutaredoxin"/>
</dbReference>
<comment type="caution">
    <text evidence="2">The sequence shown here is derived from an EMBL/GenBank/DDBJ whole genome shotgun (WGS) entry which is preliminary data.</text>
</comment>
<dbReference type="PROSITE" id="PS51354">
    <property type="entry name" value="GLUTAREDOXIN_2"/>
    <property type="match status" value="1"/>
</dbReference>
<dbReference type="AlphaFoldDB" id="A0AAW3ZQT6"/>
<dbReference type="Proteomes" id="UP000613768">
    <property type="component" value="Unassembled WGS sequence"/>
</dbReference>
<dbReference type="CDD" id="cd02976">
    <property type="entry name" value="NrdH"/>
    <property type="match status" value="1"/>
</dbReference>
<evidence type="ECO:0000313" key="2">
    <source>
        <dbReference type="EMBL" id="MBD8528313.1"/>
    </source>
</evidence>
<proteinExistence type="predicted"/>
<keyword evidence="3" id="KW-1185">Reference proteome</keyword>
<dbReference type="InterPro" id="IPR036249">
    <property type="entry name" value="Thioredoxin-like_sf"/>
</dbReference>
<name>A0AAW3ZQT6_9GAMM</name>
<protein>
    <submittedName>
        <fullName evidence="2">Glutaredoxin family protein</fullName>
    </submittedName>
</protein>
<dbReference type="InterPro" id="IPR051548">
    <property type="entry name" value="Grx-like_ET"/>
</dbReference>
<dbReference type="GO" id="GO:0045454">
    <property type="term" value="P:cell redox homeostasis"/>
    <property type="evidence" value="ECO:0007669"/>
    <property type="project" value="TreeGrafter"/>
</dbReference>
<dbReference type="PANTHER" id="PTHR34386:SF1">
    <property type="entry name" value="GLUTAREDOXIN-LIKE PROTEIN NRDH"/>
    <property type="match status" value="1"/>
</dbReference>
<dbReference type="Pfam" id="PF00462">
    <property type="entry name" value="Glutaredoxin"/>
    <property type="match status" value="1"/>
</dbReference>